<evidence type="ECO:0000313" key="7">
    <source>
        <dbReference type="EMBL" id="TRL32164.1"/>
    </source>
</evidence>
<reference evidence="7 8" key="1">
    <citation type="submission" date="2019-07" db="EMBL/GenBank/DDBJ databases">
        <title>Ln-dependent methylotrophs.</title>
        <authorList>
            <person name="Tani A."/>
        </authorList>
    </citation>
    <scope>NUCLEOTIDE SEQUENCE [LARGE SCALE GENOMIC DNA]</scope>
    <source>
        <strain evidence="7 8">SM89A</strain>
    </source>
</reference>
<comment type="cofactor">
    <cofactor evidence="1">
        <name>Zn(2+)</name>
        <dbReference type="ChEBI" id="CHEBI:29105"/>
    </cofactor>
</comment>
<dbReference type="PANTHER" id="PTHR11851:SF49">
    <property type="entry name" value="MITOCHONDRIAL-PROCESSING PEPTIDASE SUBUNIT ALPHA"/>
    <property type="match status" value="1"/>
</dbReference>
<accession>A0A549SRC1</accession>
<evidence type="ECO:0000313" key="8">
    <source>
        <dbReference type="Proteomes" id="UP000316781"/>
    </source>
</evidence>
<dbReference type="PROSITE" id="PS00143">
    <property type="entry name" value="INSULINASE"/>
    <property type="match status" value="1"/>
</dbReference>
<dbReference type="InterPro" id="IPR050361">
    <property type="entry name" value="MPP/UQCRC_Complex"/>
</dbReference>
<dbReference type="InterPro" id="IPR001431">
    <property type="entry name" value="Pept_M16_Zn_BS"/>
</dbReference>
<sequence length="466" mass="50751">MPMTQPGAEAIAADHAASSAAAKTDAARAGTAKSESAAAGVVHSRLANGMEIVVIADRRAPVVTHMVWYRNGSADDPRGKSGIAHFLEHLMFKGTHAHPQGEFSNLVSDLGGQENAFTSYDYTAYFQRIGKEHLGTLMEFEADRMTNLVLSDEVVGPEREVVLEERRMRTENDPSAQLDEAVQAALFPHHPYGTPIIGWGHEIETLGREDALHYYHRFYTPENAILIVAGDVDFETVRALAERTYGHIPARDDAPSRKRPREPEPRAHRLVTLADEKVEQPTHERVFLVPSYTTGAPGEAETLEVLAHVLGGGPSSVLYDSLVVEQKLAVNAGAYYMGSALDDTRFWVFATPAPGVSLQRLDDAIEATLDKFAAAEIAEADLKRAKNRLVADAVYAQDSQVSLARWYGESLATGLAVEDVAAWPDRIDAVSAADIAAAARKWLQKRRAVTGFLESEGEDEDAELAA</sequence>
<dbReference type="GO" id="GO:0006508">
    <property type="term" value="P:proteolysis"/>
    <property type="evidence" value="ECO:0007669"/>
    <property type="project" value="InterPro"/>
</dbReference>
<feature type="domain" description="Peptidase M16 N-terminal" evidence="5">
    <location>
        <begin position="53"/>
        <end position="197"/>
    </location>
</feature>
<dbReference type="Gene3D" id="3.30.830.10">
    <property type="entry name" value="Metalloenzyme, LuxS/M16 peptidase-like"/>
    <property type="match status" value="2"/>
</dbReference>
<protein>
    <submittedName>
        <fullName evidence="7">Insulinase family protein</fullName>
    </submittedName>
</protein>
<dbReference type="Proteomes" id="UP000316781">
    <property type="component" value="Unassembled WGS sequence"/>
</dbReference>
<dbReference type="InterPro" id="IPR011765">
    <property type="entry name" value="Pept_M16_N"/>
</dbReference>
<feature type="domain" description="Peptidase M16 C-terminal" evidence="6">
    <location>
        <begin position="206"/>
        <end position="389"/>
    </location>
</feature>
<evidence type="ECO:0000256" key="2">
    <source>
        <dbReference type="ARBA" id="ARBA00007261"/>
    </source>
</evidence>
<evidence type="ECO:0000256" key="4">
    <source>
        <dbReference type="RuleBase" id="RU004447"/>
    </source>
</evidence>
<dbReference type="EMBL" id="VJMF01000048">
    <property type="protein sequence ID" value="TRL32164.1"/>
    <property type="molecule type" value="Genomic_DNA"/>
</dbReference>
<dbReference type="Pfam" id="PF05193">
    <property type="entry name" value="Peptidase_M16_C"/>
    <property type="match status" value="1"/>
</dbReference>
<comment type="similarity">
    <text evidence="2 4">Belongs to the peptidase M16 family.</text>
</comment>
<evidence type="ECO:0000259" key="5">
    <source>
        <dbReference type="Pfam" id="PF00675"/>
    </source>
</evidence>
<dbReference type="AlphaFoldDB" id="A0A549SRC1"/>
<keyword evidence="3" id="KW-0482">Metalloprotease</keyword>
<dbReference type="InterPro" id="IPR011249">
    <property type="entry name" value="Metalloenz_LuxS/M16"/>
</dbReference>
<dbReference type="PANTHER" id="PTHR11851">
    <property type="entry name" value="METALLOPROTEASE"/>
    <property type="match status" value="1"/>
</dbReference>
<keyword evidence="3" id="KW-0645">Protease</keyword>
<dbReference type="GO" id="GO:0046872">
    <property type="term" value="F:metal ion binding"/>
    <property type="evidence" value="ECO:0007669"/>
    <property type="project" value="InterPro"/>
</dbReference>
<proteinExistence type="inferred from homology"/>
<dbReference type="RefSeq" id="WP_142863337.1">
    <property type="nucleotide sequence ID" value="NZ_VJMF01000048.1"/>
</dbReference>
<evidence type="ECO:0000256" key="3">
    <source>
        <dbReference type="ARBA" id="ARBA00023049"/>
    </source>
</evidence>
<dbReference type="GO" id="GO:0004222">
    <property type="term" value="F:metalloendopeptidase activity"/>
    <property type="evidence" value="ECO:0007669"/>
    <property type="project" value="InterPro"/>
</dbReference>
<evidence type="ECO:0000259" key="6">
    <source>
        <dbReference type="Pfam" id="PF05193"/>
    </source>
</evidence>
<dbReference type="InterPro" id="IPR007863">
    <property type="entry name" value="Peptidase_M16_C"/>
</dbReference>
<gene>
    <name evidence="7" type="ORF">FM996_12795</name>
</gene>
<dbReference type="SUPFAM" id="SSF63411">
    <property type="entry name" value="LuxS/MPP-like metallohydrolase"/>
    <property type="match status" value="2"/>
</dbReference>
<comment type="caution">
    <text evidence="7">The sequence shown here is derived from an EMBL/GenBank/DDBJ whole genome shotgun (WGS) entry which is preliminary data.</text>
</comment>
<dbReference type="Pfam" id="PF00675">
    <property type="entry name" value="Peptidase_M16"/>
    <property type="match status" value="1"/>
</dbReference>
<evidence type="ECO:0000256" key="1">
    <source>
        <dbReference type="ARBA" id="ARBA00001947"/>
    </source>
</evidence>
<organism evidence="7 8">
    <name type="scientific">Methylosinus sporium</name>
    <dbReference type="NCBI Taxonomy" id="428"/>
    <lineage>
        <taxon>Bacteria</taxon>
        <taxon>Pseudomonadati</taxon>
        <taxon>Pseudomonadota</taxon>
        <taxon>Alphaproteobacteria</taxon>
        <taxon>Hyphomicrobiales</taxon>
        <taxon>Methylocystaceae</taxon>
        <taxon>Methylosinus</taxon>
    </lineage>
</organism>
<keyword evidence="3" id="KW-0378">Hydrolase</keyword>
<name>A0A549SRC1_METSR</name>